<gene>
    <name evidence="2" type="ORF">JI435_031350</name>
</gene>
<dbReference type="KEGG" id="pno:SNOG_03135"/>
<dbReference type="OrthoDB" id="5371646at2759"/>
<keyword evidence="3" id="KW-1185">Reference proteome</keyword>
<dbReference type="AlphaFoldDB" id="A0A7U2EYZ7"/>
<evidence type="ECO:0000313" key="2">
    <source>
        <dbReference type="EMBL" id="QRC95451.1"/>
    </source>
</evidence>
<reference evidence="3" key="1">
    <citation type="journal article" date="2021" name="BMC Genomics">
        <title>Chromosome-level genome assembly and manually-curated proteome of model necrotroph Parastagonospora nodorum Sn15 reveals a genome-wide trove of candidate effector homologs, and redundancy of virulence-related functions within an accessory chromosome.</title>
        <authorList>
            <person name="Bertazzoni S."/>
            <person name="Jones D.A.B."/>
            <person name="Phan H.T."/>
            <person name="Tan K.-C."/>
            <person name="Hane J.K."/>
        </authorList>
    </citation>
    <scope>NUCLEOTIDE SEQUENCE [LARGE SCALE GENOMIC DNA]</scope>
    <source>
        <strain evidence="3">SN15 / ATCC MYA-4574 / FGSC 10173)</strain>
    </source>
</reference>
<accession>A0A7U2EYZ7</accession>
<evidence type="ECO:0000313" key="3">
    <source>
        <dbReference type="Proteomes" id="UP000663193"/>
    </source>
</evidence>
<dbReference type="OMA" id="VGACRIM"/>
<protein>
    <submittedName>
        <fullName evidence="2">Uncharacterized protein</fullName>
    </submittedName>
</protein>
<dbReference type="Proteomes" id="UP000663193">
    <property type="component" value="Chromosome 5"/>
</dbReference>
<dbReference type="EMBL" id="CP069027">
    <property type="protein sequence ID" value="QRC95451.1"/>
    <property type="molecule type" value="Genomic_DNA"/>
</dbReference>
<feature type="compositionally biased region" description="Acidic residues" evidence="1">
    <location>
        <begin position="120"/>
        <end position="132"/>
    </location>
</feature>
<name>A0A7U2EYZ7_PHANO</name>
<feature type="region of interest" description="Disordered" evidence="1">
    <location>
        <begin position="67"/>
        <end position="150"/>
    </location>
</feature>
<evidence type="ECO:0000256" key="1">
    <source>
        <dbReference type="SAM" id="MobiDB-lite"/>
    </source>
</evidence>
<dbReference type="VEuPathDB" id="FungiDB:JI435_031350"/>
<organism evidence="2 3">
    <name type="scientific">Phaeosphaeria nodorum (strain SN15 / ATCC MYA-4574 / FGSC 10173)</name>
    <name type="common">Glume blotch fungus</name>
    <name type="synonym">Parastagonospora nodorum</name>
    <dbReference type="NCBI Taxonomy" id="321614"/>
    <lineage>
        <taxon>Eukaryota</taxon>
        <taxon>Fungi</taxon>
        <taxon>Dikarya</taxon>
        <taxon>Ascomycota</taxon>
        <taxon>Pezizomycotina</taxon>
        <taxon>Dothideomycetes</taxon>
        <taxon>Pleosporomycetidae</taxon>
        <taxon>Pleosporales</taxon>
        <taxon>Pleosporineae</taxon>
        <taxon>Phaeosphaeriaceae</taxon>
        <taxon>Parastagonospora</taxon>
    </lineage>
</organism>
<feature type="compositionally biased region" description="Acidic residues" evidence="1">
    <location>
        <begin position="141"/>
        <end position="150"/>
    </location>
</feature>
<sequence>MSDTEASKSKASVGWTDRQRLAYFFSLVDFSKVKLDYANAPRPEGKSVGACQIMVHRLKGTLKDDLEALRTGTAMPEEAPKKAAGTPKSTPRKRKAKGDADGEGEATPTKKGRKKKTALAEEEPAAADEDETELKVKAENVDEEFSVGDD</sequence>
<dbReference type="RefSeq" id="XP_001793716.1">
    <property type="nucleotide sequence ID" value="XM_001793664.1"/>
</dbReference>
<proteinExistence type="predicted"/>